<sequence length="930" mass="101142">MTSAGFGDLPPEAYHDAPWIQVLPWLAPYTPATARELTELTPSPDWWLTESPAVTTMTAEHEDLCRHLARLFLVRHSEATFGGSFPTVPRRLPLSTLATGARARTAFQRLQVQTVGELEALSVRSLYDVRGTGQGTVEDVVTALVSAAIVRSGDQGDADMVEGEVLSETAPATALPPAHTQLLEDLAQLASWRHIRRRGDQPLLRVVIENGAPEQVQELALRLNSLTAADISSTIGNPDPVLEFTALLSELDERQLRILRDRFLGTTPRKLADLATEFDVSRERVRQIEAKLKELLARTFHFGTSIGNLLASLRVEIQPVAALDRLITLHPDLARDVPGVDVPLWLVLDRLDDYFEVTDGWAAAPDVSSAREQTRTLLEDFASEHGVVDLEAVTAATSLPKNELLAWLSWCGYVLHNNQILTRTRSLNDHAAGLLAATGEPLHIDQLQAQMGRDNSIRSLANQLADDERFVRTDRATWGLASWEVEEYTSIRQQIGLELAAAGGQVAIGQLVESITSRFDVSPSSVQAYAGNGDYEIVQGLVRRRESPAAPRKAPTATRRLFRHDDVWKLRITITRDHLRGSGFPVPSGLANLVGCAQGEVVELESDLGTQSVRWTGLQPASGTIKRFLDQLEAREGQNAFLEFAPYGRFSVSLQAPVGPEAGPLEQALALIGAKETGDPEAATASLATTVDLPPDAKPRRILAAYRQRGDDDIAGLLERVWTRPRHQWANQSPAAQPTSKSTAEPSGPGGADRADGSEFDTGRNELGSEGTDSEEPIDAEAGPGDQQESSDNGWVPVPPGYRSVGWVRPHEAEAAVLAYQLHADVPVHDGIAITGWARYVDDNSGDASKFRANVMLARSRAQGERIVCWIREHEAFGITQAAAEERSLPVLGPGDVTSGLVQYFEAGSEAAERYRSTTRLLRGHSGGAA</sequence>
<accession>A0A1C5A8M5</accession>
<evidence type="ECO:0000256" key="1">
    <source>
        <dbReference type="SAM" id="MobiDB-lite"/>
    </source>
</evidence>
<dbReference type="Proteomes" id="UP000198228">
    <property type="component" value="Chromosome I"/>
</dbReference>
<dbReference type="PRINTS" id="PR00046">
    <property type="entry name" value="SIGMA70FCT"/>
</dbReference>
<dbReference type="InterPro" id="IPR036388">
    <property type="entry name" value="WH-like_DNA-bd_sf"/>
</dbReference>
<dbReference type="AlphaFoldDB" id="A0A1C5A8M5"/>
<evidence type="ECO:0000259" key="2">
    <source>
        <dbReference type="Pfam" id="PF04545"/>
    </source>
</evidence>
<feature type="domain" description="RNA polymerase sigma-70 region 4" evidence="2">
    <location>
        <begin position="247"/>
        <end position="291"/>
    </location>
</feature>
<name>A0A1C5A8M5_9ACTN</name>
<dbReference type="GO" id="GO:0003700">
    <property type="term" value="F:DNA-binding transcription factor activity"/>
    <property type="evidence" value="ECO:0007669"/>
    <property type="project" value="InterPro"/>
</dbReference>
<dbReference type="InterPro" id="IPR000943">
    <property type="entry name" value="RNA_pol_sigma70"/>
</dbReference>
<dbReference type="Gene3D" id="1.10.10.10">
    <property type="entry name" value="Winged helix-like DNA-binding domain superfamily/Winged helix DNA-binding domain"/>
    <property type="match status" value="1"/>
</dbReference>
<dbReference type="EMBL" id="LT607410">
    <property type="protein sequence ID" value="SCF41537.1"/>
    <property type="molecule type" value="Genomic_DNA"/>
</dbReference>
<dbReference type="RefSeq" id="WP_088963754.1">
    <property type="nucleotide sequence ID" value="NZ_LT607410.1"/>
</dbReference>
<protein>
    <submittedName>
        <fullName evidence="3">Sigma-70, region 4</fullName>
    </submittedName>
</protein>
<evidence type="ECO:0000313" key="4">
    <source>
        <dbReference type="Proteomes" id="UP000198228"/>
    </source>
</evidence>
<evidence type="ECO:0000313" key="3">
    <source>
        <dbReference type="EMBL" id="SCF41537.1"/>
    </source>
</evidence>
<feature type="compositionally biased region" description="Polar residues" evidence="1">
    <location>
        <begin position="729"/>
        <end position="745"/>
    </location>
</feature>
<feature type="compositionally biased region" description="Basic and acidic residues" evidence="1">
    <location>
        <begin position="753"/>
        <end position="764"/>
    </location>
</feature>
<proteinExistence type="predicted"/>
<dbReference type="Pfam" id="PF04545">
    <property type="entry name" value="Sigma70_r4"/>
    <property type="match status" value="1"/>
</dbReference>
<dbReference type="InterPro" id="IPR013324">
    <property type="entry name" value="RNA_pol_sigma_r3/r4-like"/>
</dbReference>
<reference evidence="3 4" key="1">
    <citation type="submission" date="2016-06" db="EMBL/GenBank/DDBJ databases">
        <authorList>
            <person name="Kjaerup R.B."/>
            <person name="Dalgaard T.S."/>
            <person name="Juul-Madsen H.R."/>
        </authorList>
    </citation>
    <scope>NUCLEOTIDE SEQUENCE [LARGE SCALE GENOMIC DNA]</scope>
    <source>
        <strain evidence="3 4">DSM 43821</strain>
    </source>
</reference>
<dbReference type="InterPro" id="IPR007630">
    <property type="entry name" value="RNA_pol_sigma70_r4"/>
</dbReference>
<dbReference type="SUPFAM" id="SSF88659">
    <property type="entry name" value="Sigma3 and sigma4 domains of RNA polymerase sigma factors"/>
    <property type="match status" value="1"/>
</dbReference>
<organism evidence="3 4">
    <name type="scientific">Micromonospora purpureochromogenes</name>
    <dbReference type="NCBI Taxonomy" id="47872"/>
    <lineage>
        <taxon>Bacteria</taxon>
        <taxon>Bacillati</taxon>
        <taxon>Actinomycetota</taxon>
        <taxon>Actinomycetes</taxon>
        <taxon>Micromonosporales</taxon>
        <taxon>Micromonosporaceae</taxon>
        <taxon>Micromonospora</taxon>
    </lineage>
</organism>
<feature type="region of interest" description="Disordered" evidence="1">
    <location>
        <begin position="728"/>
        <end position="798"/>
    </location>
</feature>
<dbReference type="GO" id="GO:0006352">
    <property type="term" value="P:DNA-templated transcription initiation"/>
    <property type="evidence" value="ECO:0007669"/>
    <property type="project" value="InterPro"/>
</dbReference>
<gene>
    <name evidence="3" type="ORF">GA0074696_5547</name>
</gene>